<dbReference type="EMBL" id="JAVREQ010000019">
    <property type="protein sequence ID" value="MDT0381131.1"/>
    <property type="molecule type" value="Genomic_DNA"/>
</dbReference>
<proteinExistence type="predicted"/>
<dbReference type="SMART" id="SM00421">
    <property type="entry name" value="HTH_LUXR"/>
    <property type="match status" value="1"/>
</dbReference>
<protein>
    <submittedName>
        <fullName evidence="3">Helix-turn-helix transcriptional regulator</fullName>
    </submittedName>
</protein>
<dbReference type="SUPFAM" id="SSF46894">
    <property type="entry name" value="C-terminal effector domain of the bipartite response regulators"/>
    <property type="match status" value="1"/>
</dbReference>
<name>A0ABU2NVX0_9ACTN</name>
<keyword evidence="1" id="KW-0238">DNA-binding</keyword>
<dbReference type="InterPro" id="IPR036388">
    <property type="entry name" value="WH-like_DNA-bd_sf"/>
</dbReference>
<dbReference type="PANTHER" id="PTHR43214">
    <property type="entry name" value="TWO-COMPONENT RESPONSE REGULATOR"/>
    <property type="match status" value="1"/>
</dbReference>
<dbReference type="InterPro" id="IPR016032">
    <property type="entry name" value="Sig_transdc_resp-reg_C-effctor"/>
</dbReference>
<organism evidence="3 4">
    <name type="scientific">Streptomyces hazeniae</name>
    <dbReference type="NCBI Taxonomy" id="3075538"/>
    <lineage>
        <taxon>Bacteria</taxon>
        <taxon>Bacillati</taxon>
        <taxon>Actinomycetota</taxon>
        <taxon>Actinomycetes</taxon>
        <taxon>Kitasatosporales</taxon>
        <taxon>Streptomycetaceae</taxon>
        <taxon>Streptomyces</taxon>
    </lineage>
</organism>
<dbReference type="SUPFAM" id="SSF48452">
    <property type="entry name" value="TPR-like"/>
    <property type="match status" value="1"/>
</dbReference>
<dbReference type="InterPro" id="IPR011990">
    <property type="entry name" value="TPR-like_helical_dom_sf"/>
</dbReference>
<feature type="domain" description="HTH luxR-type" evidence="2">
    <location>
        <begin position="461"/>
        <end position="523"/>
    </location>
</feature>
<dbReference type="CDD" id="cd06170">
    <property type="entry name" value="LuxR_C_like"/>
    <property type="match status" value="1"/>
</dbReference>
<dbReference type="InterPro" id="IPR000792">
    <property type="entry name" value="Tscrpt_reg_LuxR_C"/>
</dbReference>
<keyword evidence="4" id="KW-1185">Reference proteome</keyword>
<dbReference type="PANTHER" id="PTHR43214:SF42">
    <property type="entry name" value="TRANSCRIPTIONAL REGULATORY PROTEIN DESR"/>
    <property type="match status" value="1"/>
</dbReference>
<gene>
    <name evidence="3" type="ORF">RM572_20455</name>
</gene>
<dbReference type="Gene3D" id="1.10.10.10">
    <property type="entry name" value="Winged helix-like DNA-binding domain superfamily/Winged helix DNA-binding domain"/>
    <property type="match status" value="1"/>
</dbReference>
<dbReference type="Gene3D" id="1.25.40.10">
    <property type="entry name" value="Tetratricopeptide repeat domain"/>
    <property type="match status" value="1"/>
</dbReference>
<reference evidence="4" key="1">
    <citation type="submission" date="2023-07" db="EMBL/GenBank/DDBJ databases">
        <title>30 novel species of actinomycetes from the DSMZ collection.</title>
        <authorList>
            <person name="Nouioui I."/>
        </authorList>
    </citation>
    <scope>NUCLEOTIDE SEQUENCE [LARGE SCALE GENOMIC DNA]</scope>
    <source>
        <strain evidence="4">DSM 42041</strain>
    </source>
</reference>
<comment type="caution">
    <text evidence="3">The sequence shown here is derived from an EMBL/GenBank/DDBJ whole genome shotgun (WGS) entry which is preliminary data.</text>
</comment>
<evidence type="ECO:0000313" key="3">
    <source>
        <dbReference type="EMBL" id="MDT0381131.1"/>
    </source>
</evidence>
<evidence type="ECO:0000259" key="2">
    <source>
        <dbReference type="PROSITE" id="PS50043"/>
    </source>
</evidence>
<dbReference type="Proteomes" id="UP001183414">
    <property type="component" value="Unassembled WGS sequence"/>
</dbReference>
<sequence length="523" mass="55489">MPISTSPLRPRPRTPELAAIEALLDRLADDPGRTEALLGRVPGPPSPGTDVRRGRAALARGLLDLRGGPVADARELLLLAARLLAPHDRRLALEAVHAATEAAWLDGDLDTFRDALARGLALQQASAPPDAYLTGMTAVLHGRFAEGASLLARALARGLPSSTPAELLRICVVALVVGDITAALDAATRALALARTEDRGTLLPQITEYLAYAELRAGHHARAHAHATQGLRLAERTGQRNAAAHHHALLAMTAFVTGDTPGCLAHAGAATETAAAHGLGMTRALAAWALARADLAAGRPREAVGRLAPLVRPPAPVGHWALRMLAVPCFVEAAVLAGRTEGAAEAVAEFAEWTAWTADPQAPGQLARCRALLAADPGRAGSHYVRALALHDDAGADFERSRTELLWGTALRRARRLLEARDRLRSALAGFERCGAVHWSARTRAELRATGAAVDGPDPEPGDVLRALTPQQLRIARCVAEGATNREIAERLSVSTRTVEHHLRNTFATLGVRSRVELARRLR</sequence>
<accession>A0ABU2NVX0</accession>
<dbReference type="Pfam" id="PF00196">
    <property type="entry name" value="GerE"/>
    <property type="match status" value="1"/>
</dbReference>
<dbReference type="InterPro" id="IPR039420">
    <property type="entry name" value="WalR-like"/>
</dbReference>
<dbReference type="RefSeq" id="WP_311674832.1">
    <property type="nucleotide sequence ID" value="NZ_JAVREQ010000019.1"/>
</dbReference>
<evidence type="ECO:0000256" key="1">
    <source>
        <dbReference type="ARBA" id="ARBA00023125"/>
    </source>
</evidence>
<evidence type="ECO:0000313" key="4">
    <source>
        <dbReference type="Proteomes" id="UP001183414"/>
    </source>
</evidence>
<dbReference type="PRINTS" id="PR00038">
    <property type="entry name" value="HTHLUXR"/>
</dbReference>
<dbReference type="PROSITE" id="PS50043">
    <property type="entry name" value="HTH_LUXR_2"/>
    <property type="match status" value="1"/>
</dbReference>